<dbReference type="Pfam" id="PF02836">
    <property type="entry name" value="Glyco_hydro_2_C"/>
    <property type="match status" value="1"/>
</dbReference>
<dbReference type="SUPFAM" id="SSF51445">
    <property type="entry name" value="(Trans)glycosidases"/>
    <property type="match status" value="1"/>
</dbReference>
<proteinExistence type="predicted"/>
<gene>
    <name evidence="6" type="ORF">M9Y10_001456</name>
</gene>
<dbReference type="InterPro" id="IPR017853">
    <property type="entry name" value="GH"/>
</dbReference>
<evidence type="ECO:0000313" key="6">
    <source>
        <dbReference type="EMBL" id="KAK8899154.1"/>
    </source>
</evidence>
<comment type="catalytic activity">
    <reaction evidence="1">
        <text>Hydrolysis of terminal non-reducing beta-D-galactose residues in beta-D-galactosides.</text>
        <dbReference type="EC" id="3.2.1.23"/>
    </reaction>
</comment>
<evidence type="ECO:0000259" key="5">
    <source>
        <dbReference type="Pfam" id="PF02836"/>
    </source>
</evidence>
<accession>A0ABR2L722</accession>
<keyword evidence="7" id="KW-1185">Reference proteome</keyword>
<dbReference type="PANTHER" id="PTHR46323:SF2">
    <property type="entry name" value="BETA-GALACTOSIDASE"/>
    <property type="match status" value="1"/>
</dbReference>
<dbReference type="EC" id="3.2.1.23" evidence="2"/>
<keyword evidence="3" id="KW-0378">Hydrolase</keyword>
<dbReference type="Proteomes" id="UP001470230">
    <property type="component" value="Unassembled WGS sequence"/>
</dbReference>
<feature type="domain" description="Glycoside hydrolase family 2 catalytic" evidence="5">
    <location>
        <begin position="34"/>
        <end position="98"/>
    </location>
</feature>
<dbReference type="Gene3D" id="3.20.20.80">
    <property type="entry name" value="Glycosidases"/>
    <property type="match status" value="1"/>
</dbReference>
<dbReference type="InterPro" id="IPR050347">
    <property type="entry name" value="Bact_Beta-galactosidase"/>
</dbReference>
<dbReference type="EMBL" id="JAPFFF010000001">
    <property type="protein sequence ID" value="KAK8899154.1"/>
    <property type="molecule type" value="Genomic_DNA"/>
</dbReference>
<dbReference type="PANTHER" id="PTHR46323">
    <property type="entry name" value="BETA-GALACTOSIDASE"/>
    <property type="match status" value="1"/>
</dbReference>
<evidence type="ECO:0000256" key="1">
    <source>
        <dbReference type="ARBA" id="ARBA00001412"/>
    </source>
</evidence>
<protein>
    <recommendedName>
        <fullName evidence="2">beta-galactosidase</fullName>
        <ecNumber evidence="2">3.2.1.23</ecNumber>
    </recommendedName>
</protein>
<comment type="caution">
    <text evidence="6">The sequence shown here is derived from an EMBL/GenBank/DDBJ whole genome shotgun (WGS) entry which is preliminary data.</text>
</comment>
<sequence length="98" mass="11842">MHTRAISRFLRLLSFRVGFMKEEITKVEWNGKQHSVLLFNGKPVIYKGISIHVHKEKTGYYVKDDIRKEDFEILKKNNFKEFCFSHYPNSRQMYHLCD</sequence>
<evidence type="ECO:0000313" key="7">
    <source>
        <dbReference type="Proteomes" id="UP001470230"/>
    </source>
</evidence>
<keyword evidence="4" id="KW-0326">Glycosidase</keyword>
<evidence type="ECO:0000256" key="2">
    <source>
        <dbReference type="ARBA" id="ARBA00012756"/>
    </source>
</evidence>
<evidence type="ECO:0000256" key="3">
    <source>
        <dbReference type="ARBA" id="ARBA00022801"/>
    </source>
</evidence>
<dbReference type="InterPro" id="IPR006103">
    <property type="entry name" value="Glyco_hydro_2_cat"/>
</dbReference>
<dbReference type="InterPro" id="IPR006101">
    <property type="entry name" value="Glyco_hydro_2"/>
</dbReference>
<dbReference type="PRINTS" id="PR00132">
    <property type="entry name" value="GLHYDRLASE2"/>
</dbReference>
<reference evidence="6 7" key="1">
    <citation type="submission" date="2024-04" db="EMBL/GenBank/DDBJ databases">
        <title>Tritrichomonas musculus Genome.</title>
        <authorList>
            <person name="Alves-Ferreira E."/>
            <person name="Grigg M."/>
            <person name="Lorenzi H."/>
            <person name="Galac M."/>
        </authorList>
    </citation>
    <scope>NUCLEOTIDE SEQUENCE [LARGE SCALE GENOMIC DNA]</scope>
    <source>
        <strain evidence="6 7">EAF2021</strain>
    </source>
</reference>
<name>A0ABR2L722_9EUKA</name>
<organism evidence="6 7">
    <name type="scientific">Tritrichomonas musculus</name>
    <dbReference type="NCBI Taxonomy" id="1915356"/>
    <lineage>
        <taxon>Eukaryota</taxon>
        <taxon>Metamonada</taxon>
        <taxon>Parabasalia</taxon>
        <taxon>Tritrichomonadida</taxon>
        <taxon>Tritrichomonadidae</taxon>
        <taxon>Tritrichomonas</taxon>
    </lineage>
</organism>
<evidence type="ECO:0000256" key="4">
    <source>
        <dbReference type="ARBA" id="ARBA00023295"/>
    </source>
</evidence>